<reference evidence="2 3" key="1">
    <citation type="journal article" date="2013" name="Nat. Genet.">
        <title>The genome of the hydatid tapeworm Echinococcus granulosus.</title>
        <authorList>
            <person name="Zheng H."/>
            <person name="Zhang W."/>
            <person name="Zhang L."/>
            <person name="Zhang Z."/>
            <person name="Li J."/>
            <person name="Lu G."/>
            <person name="Zhu Y."/>
            <person name="Wang Y."/>
            <person name="Huang Y."/>
            <person name="Liu J."/>
            <person name="Kang H."/>
            <person name="Chen J."/>
            <person name="Wang L."/>
            <person name="Chen A."/>
            <person name="Yu S."/>
            <person name="Gao Z."/>
            <person name="Jin L."/>
            <person name="Gu W."/>
            <person name="Wang Z."/>
            <person name="Zhao L."/>
            <person name="Shi B."/>
            <person name="Wen H."/>
            <person name="Lin R."/>
            <person name="Jones M.K."/>
            <person name="Brejova B."/>
            <person name="Vinar T."/>
            <person name="Zhao G."/>
            <person name="McManus D.P."/>
            <person name="Chen Z."/>
            <person name="Zhou Y."/>
            <person name="Wang S."/>
        </authorList>
    </citation>
    <scope>NUCLEOTIDE SEQUENCE [LARGE SCALE GENOMIC DNA]</scope>
</reference>
<dbReference type="EMBL" id="APAU02000167">
    <property type="protein sequence ID" value="EUB55350.1"/>
    <property type="molecule type" value="Genomic_DNA"/>
</dbReference>
<keyword evidence="1" id="KW-0472">Membrane</keyword>
<name>W6U2K9_ECHGR</name>
<evidence type="ECO:0000313" key="2">
    <source>
        <dbReference type="EMBL" id="EUB55350.1"/>
    </source>
</evidence>
<dbReference type="AlphaFoldDB" id="W6U2K9"/>
<keyword evidence="1" id="KW-0812">Transmembrane</keyword>
<keyword evidence="3" id="KW-1185">Reference proteome</keyword>
<keyword evidence="1" id="KW-1133">Transmembrane helix</keyword>
<feature type="transmembrane region" description="Helical" evidence="1">
    <location>
        <begin position="33"/>
        <end position="53"/>
    </location>
</feature>
<accession>W6U2K9</accession>
<organism evidence="2 3">
    <name type="scientific">Echinococcus granulosus</name>
    <name type="common">Hydatid tapeworm</name>
    <dbReference type="NCBI Taxonomy" id="6210"/>
    <lineage>
        <taxon>Eukaryota</taxon>
        <taxon>Metazoa</taxon>
        <taxon>Spiralia</taxon>
        <taxon>Lophotrochozoa</taxon>
        <taxon>Platyhelminthes</taxon>
        <taxon>Cestoda</taxon>
        <taxon>Eucestoda</taxon>
        <taxon>Cyclophyllidea</taxon>
        <taxon>Taeniidae</taxon>
        <taxon>Echinococcus</taxon>
        <taxon>Echinococcus granulosus group</taxon>
    </lineage>
</organism>
<dbReference type="KEGG" id="egl:EGR_09787"/>
<dbReference type="RefSeq" id="XP_024346546.1">
    <property type="nucleotide sequence ID" value="XM_024499036.1"/>
</dbReference>
<dbReference type="CTD" id="36345502"/>
<comment type="caution">
    <text evidence="2">The sequence shown here is derived from an EMBL/GenBank/DDBJ whole genome shotgun (WGS) entry which is preliminary data.</text>
</comment>
<dbReference type="GeneID" id="36345502"/>
<evidence type="ECO:0000256" key="1">
    <source>
        <dbReference type="SAM" id="Phobius"/>
    </source>
</evidence>
<proteinExistence type="predicted"/>
<dbReference type="Proteomes" id="UP000019149">
    <property type="component" value="Unassembled WGS sequence"/>
</dbReference>
<evidence type="ECO:0000313" key="3">
    <source>
        <dbReference type="Proteomes" id="UP000019149"/>
    </source>
</evidence>
<dbReference type="OrthoDB" id="5983381at2759"/>
<protein>
    <submittedName>
        <fullName evidence="2">Uncharacterized protein</fullName>
    </submittedName>
</protein>
<sequence length="379" mass="43686">MAILCQHCLYTNFLGSNEKSIDVYLNLTQKLKAVNFINFIYNNFLFLNVFIVFSSRGSLNFSLYSEYRVSSNCFYHHRILTPKMSLQKFPLDGKISCLSEKEVTYSFFIKKCGVFKSGPSWDITFQLNRNYGLTAMNSDLDFPMDITTPPNEQLYSVPAQTLFSDKQLPKDSLYMQLNFEPNSSLTEFYFLAIRDPDETLRFALSMYKNKPQSYGVKLQYNLLNSSEGERVIDFLYPPSPSYWRLGVLIKADSVSQCASFLTPRCIVSCIAFCPSKLIKENRCIMQGKAFRFLTFGECLSFYSLINDGTIALHRYYQRGESRGSRQLVSQKSPFLRIGSNSLLDSQSCQMYPRSTDSSCALKFVKDYFLLPLRRNLIFS</sequence>
<gene>
    <name evidence="2" type="ORF">EGR_09787</name>
</gene>